<dbReference type="Pfam" id="PF13895">
    <property type="entry name" value="Ig_2"/>
    <property type="match status" value="1"/>
</dbReference>
<dbReference type="InterPro" id="IPR036179">
    <property type="entry name" value="Ig-like_dom_sf"/>
</dbReference>
<dbReference type="OrthoDB" id="904877at2"/>
<evidence type="ECO:0000313" key="3">
    <source>
        <dbReference type="Proteomes" id="UP000181790"/>
    </source>
</evidence>
<evidence type="ECO:0000313" key="2">
    <source>
        <dbReference type="EMBL" id="OIN60490.1"/>
    </source>
</evidence>
<dbReference type="PROSITE" id="PS50835">
    <property type="entry name" value="IG_LIKE"/>
    <property type="match status" value="1"/>
</dbReference>
<feature type="domain" description="Ig-like" evidence="1">
    <location>
        <begin position="348"/>
        <end position="448"/>
    </location>
</feature>
<reference evidence="2 3" key="1">
    <citation type="submission" date="2016-10" db="EMBL/GenBank/DDBJ databases">
        <title>Arsenicibacter rosenii gen. nov., sp. nov., an efficient arsenic-methylating bacterium isolated from an arsenic-contaminated paddy soil.</title>
        <authorList>
            <person name="Huang K."/>
        </authorList>
    </citation>
    <scope>NUCLEOTIDE SEQUENCE [LARGE SCALE GENOMIC DNA]</scope>
    <source>
        <strain evidence="2 3">SM-1</strain>
    </source>
</reference>
<dbReference type="RefSeq" id="WP_071502285.1">
    <property type="nucleotide sequence ID" value="NZ_MORL01000002.1"/>
</dbReference>
<dbReference type="Proteomes" id="UP000181790">
    <property type="component" value="Unassembled WGS sequence"/>
</dbReference>
<evidence type="ECO:0000259" key="1">
    <source>
        <dbReference type="PROSITE" id="PS50835"/>
    </source>
</evidence>
<name>A0A1S2VQ40_9BACT</name>
<dbReference type="SUPFAM" id="SSF48726">
    <property type="entry name" value="Immunoglobulin"/>
    <property type="match status" value="1"/>
</dbReference>
<comment type="caution">
    <text evidence="2">The sequence shown here is derived from an EMBL/GenBank/DDBJ whole genome shotgun (WGS) entry which is preliminary data.</text>
</comment>
<protein>
    <recommendedName>
        <fullName evidence="1">Ig-like domain-containing protein</fullName>
    </recommendedName>
</protein>
<dbReference type="EMBL" id="MORL01000002">
    <property type="protein sequence ID" value="OIN60490.1"/>
    <property type="molecule type" value="Genomic_DNA"/>
</dbReference>
<proteinExistence type="predicted"/>
<dbReference type="AlphaFoldDB" id="A0A1S2VQ40"/>
<dbReference type="InterPro" id="IPR007110">
    <property type="entry name" value="Ig-like_dom"/>
</dbReference>
<dbReference type="Gene3D" id="2.60.40.10">
    <property type="entry name" value="Immunoglobulins"/>
    <property type="match status" value="1"/>
</dbReference>
<keyword evidence="3" id="KW-1185">Reference proteome</keyword>
<dbReference type="InterPro" id="IPR013783">
    <property type="entry name" value="Ig-like_fold"/>
</dbReference>
<organism evidence="2 3">
    <name type="scientific">Arsenicibacter rosenii</name>
    <dbReference type="NCBI Taxonomy" id="1750698"/>
    <lineage>
        <taxon>Bacteria</taxon>
        <taxon>Pseudomonadati</taxon>
        <taxon>Bacteroidota</taxon>
        <taxon>Cytophagia</taxon>
        <taxon>Cytophagales</taxon>
        <taxon>Spirosomataceae</taxon>
        <taxon>Arsenicibacter</taxon>
    </lineage>
</organism>
<sequence>MPDSFFSSQHKNGCPPAKTLRRHLYVLGLALICWLAATPGARAATALAASPITVTGFTSLSFLNGTYNPTATANEWSQDVTPSAGSPAVTVFIRWSGSRWEIVDNTRYYAYNETGTAAGPPCTGWIPEFSGINTGGMPTLSGGCTTPANAVGSVVVTGMPAALASANTTYQWVGTYNGANRWAASVTFNGSEIIAFIQWSSTQTRWELVLPSPLATLLSYNLAGSITTLPCTNWLGSTSPTLSGACSSVSPSNGITSLTVSGFTFTDANGEYTWVGTENGTPVWRRKVTLVLPNQNSELTLLIKRIEGQWAFVSLMVFGDQLLATNPSCSLTVPCVGWVNAASGFGTPYINGSCGGGTVINGAGVQPVFTSQPDCGDGTTICAGTTLTIPTSVSNATSYQWFRGNTPVSGQTSATLTLANISTTASGAYSLSASNANGTLVSNPYTVTVNQPPTSAALSSGTLTCTQTSLTLTASATNATSYSFSRGTLLGNNRIVINQTGAYSVTMAAANGCVTSASTTIGQNLSLPAFSVSSGSACSGRAVSLTATGCTGGTVRWPGGTTAVTFSTTVAGPVNATCTIGICSTTASGNVTINANPSAVSLTAGTLTCAQPSLTLTASAANATSYTFSQGTKSGVNQVIVTQPGGYTVTAASAFGCTATASGSVSLDNTPPTPSLTASEPRFCSGGSVTLTAGGGVDYRFAGPGLTQTGSSTTAVVTQGGLFSLTVTGLNGCSAGTSLSVTEDLPVTAFMVSSQTVCPGLRATLQATGCPNGTVQWSDGTAGSTFTATVGMSASVVSATCTAGACSATASGTIVNDLLPTPALILALTADESACPVRLVGRGIAGSFTFTGTGGYVFSTVFRKAGMYDTIGLNVTQPGAYTLSTTITNQCGTSAPVSRTVTVGRSCP</sequence>
<gene>
    <name evidence="2" type="ORF">BLX24_06635</name>
</gene>
<accession>A0A1S2VQ40</accession>